<keyword evidence="4" id="KW-0813">Transport</keyword>
<evidence type="ECO:0000313" key="12">
    <source>
        <dbReference type="Proteomes" id="UP001473063"/>
    </source>
</evidence>
<organism evidence="11 12">
    <name type="scientific">Blautia aquisgranensis</name>
    <dbReference type="NCBI Taxonomy" id="3133153"/>
    <lineage>
        <taxon>Bacteria</taxon>
        <taxon>Bacillati</taxon>
        <taxon>Bacillota</taxon>
        <taxon>Clostridia</taxon>
        <taxon>Lachnospirales</taxon>
        <taxon>Lachnospiraceae</taxon>
        <taxon>Blautia</taxon>
    </lineage>
</organism>
<dbReference type="Pfam" id="PF01554">
    <property type="entry name" value="MatE"/>
    <property type="match status" value="2"/>
</dbReference>
<evidence type="ECO:0000313" key="11">
    <source>
        <dbReference type="EMBL" id="MEQ2370962.1"/>
    </source>
</evidence>
<evidence type="ECO:0000256" key="4">
    <source>
        <dbReference type="ARBA" id="ARBA00022448"/>
    </source>
</evidence>
<feature type="transmembrane region" description="Helical" evidence="10">
    <location>
        <begin position="283"/>
        <end position="302"/>
    </location>
</feature>
<name>A0ABV1BG94_9FIRM</name>
<dbReference type="InterPro" id="IPR002528">
    <property type="entry name" value="MATE_fam"/>
</dbReference>
<reference evidence="11 12" key="1">
    <citation type="submission" date="2024-03" db="EMBL/GenBank/DDBJ databases">
        <title>Human intestinal bacterial collection.</title>
        <authorList>
            <person name="Pauvert C."/>
            <person name="Hitch T.C.A."/>
            <person name="Clavel T."/>
        </authorList>
    </citation>
    <scope>NUCLEOTIDE SEQUENCE [LARGE SCALE GENOMIC DNA]</scope>
    <source>
        <strain evidence="11 12">CLA-JM-H16</strain>
    </source>
</reference>
<dbReference type="InterPro" id="IPR045070">
    <property type="entry name" value="MATE_MepA-like"/>
</dbReference>
<feature type="transmembrane region" description="Helical" evidence="10">
    <location>
        <begin position="92"/>
        <end position="113"/>
    </location>
</feature>
<dbReference type="InterPro" id="IPR048279">
    <property type="entry name" value="MdtK-like"/>
</dbReference>
<dbReference type="PANTHER" id="PTHR43823">
    <property type="entry name" value="SPORULATION PROTEIN YKVU"/>
    <property type="match status" value="1"/>
</dbReference>
<protein>
    <recommendedName>
        <fullName evidence="3">Multidrug export protein MepA</fullName>
    </recommendedName>
</protein>
<comment type="similarity">
    <text evidence="2">Belongs to the multi antimicrobial extrusion (MATE) (TC 2.A.66.1) family. MepA subfamily.</text>
</comment>
<evidence type="ECO:0000256" key="5">
    <source>
        <dbReference type="ARBA" id="ARBA00022475"/>
    </source>
</evidence>
<keyword evidence="9" id="KW-0046">Antibiotic resistance</keyword>
<evidence type="ECO:0000256" key="10">
    <source>
        <dbReference type="SAM" id="Phobius"/>
    </source>
</evidence>
<feature type="transmembrane region" description="Helical" evidence="10">
    <location>
        <begin position="385"/>
        <end position="406"/>
    </location>
</feature>
<dbReference type="NCBIfam" id="TIGR00797">
    <property type="entry name" value="matE"/>
    <property type="match status" value="1"/>
</dbReference>
<feature type="transmembrane region" description="Helical" evidence="10">
    <location>
        <begin position="189"/>
        <end position="213"/>
    </location>
</feature>
<dbReference type="CDD" id="cd13143">
    <property type="entry name" value="MATE_MepA_like"/>
    <property type="match status" value="1"/>
</dbReference>
<dbReference type="EMBL" id="JBBMEJ010000008">
    <property type="protein sequence ID" value="MEQ2370962.1"/>
    <property type="molecule type" value="Genomic_DNA"/>
</dbReference>
<sequence>MSSSINQDFTAKGLLKFAMPSIIMMVFMSCYTIVDGIFVSRFVGSNALSSLNIVYPVEGLVVAVATMLSTGGNAIISNYLGQGKPKESRAFMTQFVVLGLLFSVLIMAIVFIFLTPICRALGSTDALLSDAQIYLKILILFAPACMLQTFFQCFFVTAGKPHLGLFLMIGAGILNAVLDYVLIVPLHMGIGGAALATGIGQTLPAVVGIIFFFTRSTELYFTPFKFNLKIIGEACYNGSSEMVSQLSNSIVTFLFNIILIRLAGSAGVAAISILLYGQFLFNAFYLGLSIGVSPVIGFQYGAVQKSRLRKTYKIIMMFTCISSVVIVSLSLICSRPIVSVFTKDPDTFRLAADGFRIFAINFLFSGINIISSGIFTALSNGKISAILSFSRTLFFLVICLFTFPYFLGITGVWLAVPAAEFLTLILSGRMHWKYFLQKNESTYF</sequence>
<evidence type="ECO:0000256" key="3">
    <source>
        <dbReference type="ARBA" id="ARBA00022106"/>
    </source>
</evidence>
<proteinExistence type="inferred from homology"/>
<feature type="transmembrane region" description="Helical" evidence="10">
    <location>
        <begin position="163"/>
        <end position="183"/>
    </location>
</feature>
<dbReference type="InterPro" id="IPR051327">
    <property type="entry name" value="MATE_MepA_subfamily"/>
</dbReference>
<evidence type="ECO:0000256" key="9">
    <source>
        <dbReference type="ARBA" id="ARBA00023251"/>
    </source>
</evidence>
<comment type="caution">
    <text evidence="11">The sequence shown here is derived from an EMBL/GenBank/DDBJ whole genome shotgun (WGS) entry which is preliminary data.</text>
</comment>
<evidence type="ECO:0000256" key="6">
    <source>
        <dbReference type="ARBA" id="ARBA00022692"/>
    </source>
</evidence>
<keyword evidence="12" id="KW-1185">Reference proteome</keyword>
<evidence type="ECO:0000256" key="2">
    <source>
        <dbReference type="ARBA" id="ARBA00008417"/>
    </source>
</evidence>
<feature type="transmembrane region" description="Helical" evidence="10">
    <location>
        <begin position="357"/>
        <end position="378"/>
    </location>
</feature>
<comment type="subcellular location">
    <subcellularLocation>
        <location evidence="1">Cell membrane</location>
        <topology evidence="1">Multi-pass membrane protein</topology>
    </subcellularLocation>
</comment>
<dbReference type="PIRSF" id="PIRSF006603">
    <property type="entry name" value="DinF"/>
    <property type="match status" value="1"/>
</dbReference>
<dbReference type="PANTHER" id="PTHR43823:SF3">
    <property type="entry name" value="MULTIDRUG EXPORT PROTEIN MEPA"/>
    <property type="match status" value="1"/>
</dbReference>
<dbReference type="Proteomes" id="UP001473063">
    <property type="component" value="Unassembled WGS sequence"/>
</dbReference>
<keyword evidence="8 10" id="KW-0472">Membrane</keyword>
<keyword evidence="6 10" id="KW-0812">Transmembrane</keyword>
<feature type="transmembrane region" description="Helical" evidence="10">
    <location>
        <begin position="133"/>
        <end position="156"/>
    </location>
</feature>
<accession>A0ABV1BG94</accession>
<keyword evidence="5" id="KW-1003">Cell membrane</keyword>
<feature type="transmembrane region" description="Helical" evidence="10">
    <location>
        <begin position="250"/>
        <end position="277"/>
    </location>
</feature>
<gene>
    <name evidence="11" type="ORF">WMO28_08385</name>
</gene>
<feature type="transmembrane region" description="Helical" evidence="10">
    <location>
        <begin position="314"/>
        <end position="337"/>
    </location>
</feature>
<evidence type="ECO:0000256" key="8">
    <source>
        <dbReference type="ARBA" id="ARBA00023136"/>
    </source>
</evidence>
<feature type="transmembrane region" description="Helical" evidence="10">
    <location>
        <begin position="60"/>
        <end position="80"/>
    </location>
</feature>
<evidence type="ECO:0000256" key="1">
    <source>
        <dbReference type="ARBA" id="ARBA00004651"/>
    </source>
</evidence>
<feature type="transmembrane region" description="Helical" evidence="10">
    <location>
        <begin position="21"/>
        <end position="40"/>
    </location>
</feature>
<evidence type="ECO:0000256" key="7">
    <source>
        <dbReference type="ARBA" id="ARBA00022989"/>
    </source>
</evidence>
<keyword evidence="7 10" id="KW-1133">Transmembrane helix</keyword>
<dbReference type="RefSeq" id="WP_349056663.1">
    <property type="nucleotide sequence ID" value="NZ_JBBMEJ010000008.1"/>
</dbReference>